<evidence type="ECO:0000259" key="3">
    <source>
        <dbReference type="Pfam" id="PF02517"/>
    </source>
</evidence>
<dbReference type="Pfam" id="PF02517">
    <property type="entry name" value="Rce1-like"/>
    <property type="match status" value="1"/>
</dbReference>
<comment type="caution">
    <text evidence="4">The sequence shown here is derived from an EMBL/GenBank/DDBJ whole genome shotgun (WGS) entry which is preliminary data.</text>
</comment>
<dbReference type="AlphaFoldDB" id="A0A0R2GVS1"/>
<protein>
    <recommendedName>
        <fullName evidence="3">CAAX prenyl protease 2/Lysostaphin resistance protein A-like domain-containing protein</fullName>
    </recommendedName>
</protein>
<proteinExistence type="inferred from homology"/>
<organism evidence="4 5">
    <name type="scientific">Limosilactobacillus ingluviei</name>
    <dbReference type="NCBI Taxonomy" id="148604"/>
    <lineage>
        <taxon>Bacteria</taxon>
        <taxon>Bacillati</taxon>
        <taxon>Bacillota</taxon>
        <taxon>Bacilli</taxon>
        <taxon>Lactobacillales</taxon>
        <taxon>Lactobacillaceae</taxon>
        <taxon>Limosilactobacillus</taxon>
    </lineage>
</organism>
<gene>
    <name evidence="4" type="ORF">IV41_GL001968</name>
</gene>
<feature type="transmembrane region" description="Helical" evidence="2">
    <location>
        <begin position="36"/>
        <end position="55"/>
    </location>
</feature>
<dbReference type="EMBL" id="JQBA01000008">
    <property type="protein sequence ID" value="KRN44911.1"/>
    <property type="molecule type" value="Genomic_DNA"/>
</dbReference>
<keyword evidence="5" id="KW-1185">Reference proteome</keyword>
<evidence type="ECO:0000256" key="2">
    <source>
        <dbReference type="SAM" id="Phobius"/>
    </source>
</evidence>
<feature type="domain" description="CAAX prenyl protease 2/Lysostaphin resistance protein A-like" evidence="3">
    <location>
        <begin position="107"/>
        <end position="209"/>
    </location>
</feature>
<dbReference type="PATRIC" id="fig|148604.4.peg.2030"/>
<feature type="transmembrane region" description="Helical" evidence="2">
    <location>
        <begin position="143"/>
        <end position="162"/>
    </location>
</feature>
<evidence type="ECO:0000313" key="4">
    <source>
        <dbReference type="EMBL" id="KRN44911.1"/>
    </source>
</evidence>
<dbReference type="GO" id="GO:0004175">
    <property type="term" value="F:endopeptidase activity"/>
    <property type="evidence" value="ECO:0007669"/>
    <property type="project" value="UniProtKB-ARBA"/>
</dbReference>
<comment type="similarity">
    <text evidence="1">Belongs to the UPF0177 family.</text>
</comment>
<keyword evidence="2" id="KW-1133">Transmembrane helix</keyword>
<sequence length="248" mass="27544">MVNQLQTTSALRKLLLGISLYFTYLLGTWLVNDHGWWTLIGRVVLVVGIVGIISLELQTTRLLSPKAFTAPQRRLTWWYTGCFFLVYVVGIFGLPYNLWEVVHAPFKELMMTMVVAIGAGFLEEFLVRGLFLAGFAQLWQQHTWGVPGAVIASAVVFGLLHLSNLTYQSPLATGQQVLYAMVMGLALGLIRVGTNGLTIPIILHSLMDCHVSVNSGNQAAAWGMLLAIFGSLMVISLVGLWQWHRWRA</sequence>
<dbReference type="Proteomes" id="UP000051639">
    <property type="component" value="Unassembled WGS sequence"/>
</dbReference>
<reference evidence="4 5" key="1">
    <citation type="journal article" date="2015" name="Genome Announc.">
        <title>Expanding the biotechnology potential of lactobacilli through comparative genomics of 213 strains and associated genera.</title>
        <authorList>
            <person name="Sun Z."/>
            <person name="Harris H.M."/>
            <person name="McCann A."/>
            <person name="Guo C."/>
            <person name="Argimon S."/>
            <person name="Zhang W."/>
            <person name="Yang X."/>
            <person name="Jeffery I.B."/>
            <person name="Cooney J.C."/>
            <person name="Kagawa T.F."/>
            <person name="Liu W."/>
            <person name="Song Y."/>
            <person name="Salvetti E."/>
            <person name="Wrobel A."/>
            <person name="Rasinkangas P."/>
            <person name="Parkhill J."/>
            <person name="Rea M.C."/>
            <person name="O'Sullivan O."/>
            <person name="Ritari J."/>
            <person name="Douillard F.P."/>
            <person name="Paul Ross R."/>
            <person name="Yang R."/>
            <person name="Briner A.E."/>
            <person name="Felis G.E."/>
            <person name="de Vos W.M."/>
            <person name="Barrangou R."/>
            <person name="Klaenhammer T.R."/>
            <person name="Caufield P.W."/>
            <person name="Cui Y."/>
            <person name="Zhang H."/>
            <person name="O'Toole P.W."/>
        </authorList>
    </citation>
    <scope>NUCLEOTIDE SEQUENCE [LARGE SCALE GENOMIC DNA]</scope>
    <source>
        <strain evidence="4 5">DSM 14792</strain>
    </source>
</reference>
<feature type="transmembrane region" description="Helical" evidence="2">
    <location>
        <begin position="76"/>
        <end position="98"/>
    </location>
</feature>
<evidence type="ECO:0000256" key="1">
    <source>
        <dbReference type="ARBA" id="ARBA00009067"/>
    </source>
</evidence>
<name>A0A0R2GVS1_9LACO</name>
<feature type="transmembrane region" description="Helical" evidence="2">
    <location>
        <begin position="219"/>
        <end position="243"/>
    </location>
</feature>
<keyword evidence="2" id="KW-0472">Membrane</keyword>
<accession>A0A0R2GVS1</accession>
<feature type="transmembrane region" description="Helical" evidence="2">
    <location>
        <begin position="12"/>
        <end position="30"/>
    </location>
</feature>
<dbReference type="OrthoDB" id="1437285at2"/>
<dbReference type="InterPro" id="IPR003675">
    <property type="entry name" value="Rce1/LyrA-like_dom"/>
</dbReference>
<feature type="transmembrane region" description="Helical" evidence="2">
    <location>
        <begin position="182"/>
        <end position="207"/>
    </location>
</feature>
<keyword evidence="2" id="KW-0812">Transmembrane</keyword>
<dbReference type="STRING" id="1203076.GCA_000312405_00169"/>
<dbReference type="GO" id="GO:0080120">
    <property type="term" value="P:CAAX-box protein maturation"/>
    <property type="evidence" value="ECO:0007669"/>
    <property type="project" value="UniProtKB-ARBA"/>
</dbReference>
<evidence type="ECO:0000313" key="5">
    <source>
        <dbReference type="Proteomes" id="UP000051639"/>
    </source>
</evidence>
<feature type="transmembrane region" description="Helical" evidence="2">
    <location>
        <begin position="110"/>
        <end position="131"/>
    </location>
</feature>
<dbReference type="eggNOG" id="COG1266">
    <property type="taxonomic scope" value="Bacteria"/>
</dbReference>